<keyword evidence="1" id="KW-0812">Transmembrane</keyword>
<accession>A0A8H3A3K1</accession>
<dbReference type="Proteomes" id="UP000663843">
    <property type="component" value="Unassembled WGS sequence"/>
</dbReference>
<keyword evidence="1" id="KW-0472">Membrane</keyword>
<comment type="caution">
    <text evidence="2">The sequence shown here is derived from an EMBL/GenBank/DDBJ whole genome shotgun (WGS) entry which is preliminary data.</text>
</comment>
<dbReference type="AlphaFoldDB" id="A0A8H3A3K1"/>
<evidence type="ECO:0000313" key="3">
    <source>
        <dbReference type="Proteomes" id="UP000663843"/>
    </source>
</evidence>
<evidence type="ECO:0008006" key="4">
    <source>
        <dbReference type="Google" id="ProtNLM"/>
    </source>
</evidence>
<organism evidence="2 3">
    <name type="scientific">Rhizoctonia solani</name>
    <dbReference type="NCBI Taxonomy" id="456999"/>
    <lineage>
        <taxon>Eukaryota</taxon>
        <taxon>Fungi</taxon>
        <taxon>Dikarya</taxon>
        <taxon>Basidiomycota</taxon>
        <taxon>Agaricomycotina</taxon>
        <taxon>Agaricomycetes</taxon>
        <taxon>Cantharellales</taxon>
        <taxon>Ceratobasidiaceae</taxon>
        <taxon>Rhizoctonia</taxon>
    </lineage>
</organism>
<evidence type="ECO:0000256" key="1">
    <source>
        <dbReference type="SAM" id="Phobius"/>
    </source>
</evidence>
<sequence>MRPAPGSDVYNLPPSVYADRYVALISRMALEGSAQELMSEDVISYDSDSDTATCGGTILEKYVASLHLPDRLGGLEDEDIMIRIMKLLRTQDIPIPEYHSKASRLYIFHSYIGFISINHFMLAILVGVLSRLDMLQYFIRLAQYDSDKIITRSLSEVVAHELRSTMSPDGYGINPSSGVSLPLYRRGILLPEIGGVKHDDLEYVFGLLWNDRKGFIQILSSNPFYAFGWSSIFCLIFKTFENRKASTTGEKWTQLWYLLYRYRLFAPLVEEGLAQVLCSEIETRTRFHEFPGLSEIDGPFDEEDSRMVVRGYIKKMTRPEAEFPTSESPIQLMRVPYEAMHHMSVYELAAECVQATLPYTWIDIAALNMRCTYNVNDAKKAVDAMHMHVCQVVTQFKEILDVDVAYMTPKQRSEFLHALEKGDFIAAIGRALLAFGTYFAGRVKVDSDGSCRVWRDMIAEIDSVASILKKKYPPDGVSLIFNPSLGDILKTIRQNKLIYSLSEPTSHVYKFARDSEAVLEGLMMGLGIMSEHDPISEVLPCAYSRCPAAHGGPASAWRKLMCGGCLTLEYCSKACQIK</sequence>
<evidence type="ECO:0000313" key="2">
    <source>
        <dbReference type="EMBL" id="CAE6386142.1"/>
    </source>
</evidence>
<protein>
    <recommendedName>
        <fullName evidence="4">MYND-type domain-containing protein</fullName>
    </recommendedName>
</protein>
<name>A0A8H3A3K1_9AGAM</name>
<dbReference type="EMBL" id="CAJMWT010001194">
    <property type="protein sequence ID" value="CAE6386142.1"/>
    <property type="molecule type" value="Genomic_DNA"/>
</dbReference>
<reference evidence="2" key="1">
    <citation type="submission" date="2021-01" db="EMBL/GenBank/DDBJ databases">
        <authorList>
            <person name="Kaushik A."/>
        </authorList>
    </citation>
    <scope>NUCLEOTIDE SEQUENCE</scope>
    <source>
        <strain evidence="2">AG2-2IIIB</strain>
    </source>
</reference>
<keyword evidence="1" id="KW-1133">Transmembrane helix</keyword>
<proteinExistence type="predicted"/>
<feature type="transmembrane region" description="Helical" evidence="1">
    <location>
        <begin position="105"/>
        <end position="129"/>
    </location>
</feature>
<gene>
    <name evidence="2" type="ORF">RDB_LOCUS27868</name>
</gene>